<accession>A0A0A6P057</accession>
<organism evidence="1 2">
    <name type="scientific">Candidatus Thiomargarita nelsonii</name>
    <dbReference type="NCBI Taxonomy" id="1003181"/>
    <lineage>
        <taxon>Bacteria</taxon>
        <taxon>Pseudomonadati</taxon>
        <taxon>Pseudomonadota</taxon>
        <taxon>Gammaproteobacteria</taxon>
        <taxon>Thiotrichales</taxon>
        <taxon>Thiotrichaceae</taxon>
        <taxon>Thiomargarita</taxon>
    </lineage>
</organism>
<keyword evidence="2" id="KW-1185">Reference proteome</keyword>
<name>A0A0A6P057_9GAMM</name>
<evidence type="ECO:0000313" key="2">
    <source>
        <dbReference type="Proteomes" id="UP000076962"/>
    </source>
</evidence>
<protein>
    <recommendedName>
        <fullName evidence="3">Antitoxin</fullName>
    </recommendedName>
</protein>
<evidence type="ECO:0008006" key="3">
    <source>
        <dbReference type="Google" id="ProtNLM"/>
    </source>
</evidence>
<evidence type="ECO:0000313" key="1">
    <source>
        <dbReference type="EMBL" id="OAD20282.1"/>
    </source>
</evidence>
<comment type="caution">
    <text evidence="1">The sequence shown here is derived from an EMBL/GenBank/DDBJ whole genome shotgun (WGS) entry which is preliminary data.</text>
</comment>
<dbReference type="AlphaFoldDB" id="A0A0A6P057"/>
<gene>
    <name evidence="1" type="ORF">THIOM_004032</name>
</gene>
<sequence>MEEKYDFENMKGRKNPYASKLKQQITIKVETDILEYFQSRSKETGIPCQQLINLYLRDCVVSNRKPVLTWVS</sequence>
<dbReference type="EMBL" id="LUTY01002494">
    <property type="protein sequence ID" value="OAD20282.1"/>
    <property type="molecule type" value="Genomic_DNA"/>
</dbReference>
<dbReference type="PATRIC" id="fig|1003181.4.peg.5312"/>
<reference evidence="1 2" key="1">
    <citation type="submission" date="2016-05" db="EMBL/GenBank/DDBJ databases">
        <title>Single-cell genome of chain-forming Candidatus Thiomargarita nelsonii and comparison to other large sulfur-oxidizing bacteria.</title>
        <authorList>
            <person name="Winkel M."/>
            <person name="Salman V."/>
            <person name="Woyke T."/>
            <person name="Schulz-Vogt H."/>
            <person name="Richter M."/>
            <person name="Flood B."/>
            <person name="Bailey J."/>
            <person name="Amann R."/>
            <person name="Mussmann M."/>
        </authorList>
    </citation>
    <scope>NUCLEOTIDE SEQUENCE [LARGE SCALE GENOMIC DNA]</scope>
    <source>
        <strain evidence="1 2">THI036</strain>
    </source>
</reference>
<proteinExistence type="predicted"/>
<dbReference type="Proteomes" id="UP000076962">
    <property type="component" value="Unassembled WGS sequence"/>
</dbReference>